<comment type="caution">
    <text evidence="3">The sequence shown here is derived from an EMBL/GenBank/DDBJ whole genome shotgun (WGS) entry which is preliminary data.</text>
</comment>
<evidence type="ECO:0000256" key="1">
    <source>
        <dbReference type="ARBA" id="ARBA00005698"/>
    </source>
</evidence>
<keyword evidence="2" id="KW-1133">Transmembrane helix</keyword>
<accession>A0AAP2DIX5</accession>
<dbReference type="GO" id="GO:0005886">
    <property type="term" value="C:plasma membrane"/>
    <property type="evidence" value="ECO:0007669"/>
    <property type="project" value="UniProtKB-SubCell"/>
</dbReference>
<dbReference type="GO" id="GO:0016491">
    <property type="term" value="F:oxidoreductase activity"/>
    <property type="evidence" value="ECO:0007669"/>
    <property type="project" value="UniProtKB-KW"/>
</dbReference>
<comment type="function">
    <text evidence="2">NDH-1 shuttles electrons from NADH, via FMN and iron-sulfur (Fe-S) centers, to quinones in the respiratory chain. Couples the redox reaction to proton translocation (for every two electrons transferred, four hydrogen ions are translocated across the cytoplasmic membrane), and thus conserves the redox energy in a proton gradient.</text>
</comment>
<evidence type="ECO:0000313" key="4">
    <source>
        <dbReference type="Proteomes" id="UP001319200"/>
    </source>
</evidence>
<feature type="transmembrane region" description="Helical" evidence="2">
    <location>
        <begin position="6"/>
        <end position="24"/>
    </location>
</feature>
<dbReference type="PANTHER" id="PTHR33269">
    <property type="entry name" value="NADH-UBIQUINONE OXIDOREDUCTASE CHAIN 6"/>
    <property type="match status" value="1"/>
</dbReference>
<feature type="transmembrane region" description="Helical" evidence="2">
    <location>
        <begin position="59"/>
        <end position="78"/>
    </location>
</feature>
<reference evidence="3 4" key="1">
    <citation type="submission" date="2021-05" db="EMBL/GenBank/DDBJ databases">
        <title>A Polyphasic approach of four new species of the genus Ohtaekwangia: Ohtaekwangia histidinii sp. nov., Ohtaekwangia cretensis sp. nov., Ohtaekwangia indiensis sp. nov., Ohtaekwangia reichenbachii sp. nov. from diverse environment.</title>
        <authorList>
            <person name="Octaviana S."/>
        </authorList>
    </citation>
    <scope>NUCLEOTIDE SEQUENCE [LARGE SCALE GENOMIC DNA]</scope>
    <source>
        <strain evidence="3 4">PWU4</strain>
    </source>
</reference>
<evidence type="ECO:0000313" key="3">
    <source>
        <dbReference type="EMBL" id="MBT1696238.1"/>
    </source>
</evidence>
<dbReference type="EC" id="7.1.1.-" evidence="2"/>
<dbReference type="InterPro" id="IPR042106">
    <property type="entry name" value="Nuo/plastoQ_OxRdtase_6_NuoJ"/>
</dbReference>
<dbReference type="PANTHER" id="PTHR33269:SF17">
    <property type="entry name" value="NADH-UBIQUINONE OXIDOREDUCTASE CHAIN 6"/>
    <property type="match status" value="1"/>
</dbReference>
<keyword evidence="2" id="KW-0520">NAD</keyword>
<dbReference type="Proteomes" id="UP001319200">
    <property type="component" value="Unassembled WGS sequence"/>
</dbReference>
<comment type="subcellular location">
    <subcellularLocation>
        <location evidence="2">Cell membrane</location>
        <topology evidence="2">Multi-pass membrane protein</topology>
    </subcellularLocation>
</comment>
<dbReference type="InterPro" id="IPR001457">
    <property type="entry name" value="NADH_UbQ/plastoQ_OxRdtase_su6"/>
</dbReference>
<keyword evidence="2" id="KW-0472">Membrane</keyword>
<evidence type="ECO:0000256" key="2">
    <source>
        <dbReference type="RuleBase" id="RU004429"/>
    </source>
</evidence>
<keyword evidence="3" id="KW-0560">Oxidoreductase</keyword>
<feature type="transmembrane region" description="Helical" evidence="2">
    <location>
        <begin position="31"/>
        <end position="53"/>
    </location>
</feature>
<comment type="catalytic activity">
    <reaction evidence="2">
        <text>a quinone + NADH + 5 H(+)(in) = a quinol + NAD(+) + 4 H(+)(out)</text>
        <dbReference type="Rhea" id="RHEA:57888"/>
        <dbReference type="ChEBI" id="CHEBI:15378"/>
        <dbReference type="ChEBI" id="CHEBI:24646"/>
        <dbReference type="ChEBI" id="CHEBI:57540"/>
        <dbReference type="ChEBI" id="CHEBI:57945"/>
        <dbReference type="ChEBI" id="CHEBI:132124"/>
    </reaction>
</comment>
<dbReference type="Pfam" id="PF00499">
    <property type="entry name" value="Oxidored_q3"/>
    <property type="match status" value="1"/>
</dbReference>
<keyword evidence="2" id="KW-1003">Cell membrane</keyword>
<keyword evidence="4" id="KW-1185">Reference proteome</keyword>
<comment type="similarity">
    <text evidence="1 2">Belongs to the complex I subunit 6 family.</text>
</comment>
<proteinExistence type="inferred from homology"/>
<protein>
    <recommendedName>
        <fullName evidence="2">NADH-quinone oxidoreductase subunit J</fullName>
        <ecNumber evidence="2">7.1.1.-</ecNumber>
    </recommendedName>
</protein>
<keyword evidence="2" id="KW-0874">Quinone</keyword>
<dbReference type="GO" id="GO:0048038">
    <property type="term" value="F:quinone binding"/>
    <property type="evidence" value="ECO:0007669"/>
    <property type="project" value="UniProtKB-UniRule"/>
</dbReference>
<dbReference type="AlphaFoldDB" id="A0AAP2DIX5"/>
<organism evidence="3 4">
    <name type="scientific">Chryseosolibacter histidini</name>
    <dbReference type="NCBI Taxonomy" id="2782349"/>
    <lineage>
        <taxon>Bacteria</taxon>
        <taxon>Pseudomonadati</taxon>
        <taxon>Bacteroidota</taxon>
        <taxon>Cytophagia</taxon>
        <taxon>Cytophagales</taxon>
        <taxon>Chryseotaleaceae</taxon>
        <taxon>Chryseosolibacter</taxon>
    </lineage>
</organism>
<name>A0AAP2DIX5_9BACT</name>
<dbReference type="GO" id="GO:0008137">
    <property type="term" value="F:NADH dehydrogenase (ubiquinone) activity"/>
    <property type="evidence" value="ECO:0007669"/>
    <property type="project" value="UniProtKB-UniRule"/>
</dbReference>
<dbReference type="RefSeq" id="WP_254161365.1">
    <property type="nucleotide sequence ID" value="NZ_JAHESF010000004.1"/>
</dbReference>
<keyword evidence="2" id="KW-0812">Transmembrane</keyword>
<sequence>MNTLTFIFYFFMLTAAASATGILLSRNVFKAALMLLVCLLSIAALYVLSFAEFVAITQILVYAGGVLVVIIFGIMLTSKLSGKPLQVGHTNIFAAVLSGILLFALLANFITDDVFAVPQHAVETQGALQTIGTNFMTAYSLPFEIAGILLLAALIGAAAITSFMKSKKV</sequence>
<dbReference type="Gene3D" id="1.20.120.1200">
    <property type="entry name" value="NADH-ubiquinone/plastoquinone oxidoreductase chain 6, subunit NuoJ"/>
    <property type="match status" value="1"/>
</dbReference>
<feature type="transmembrane region" description="Helical" evidence="2">
    <location>
        <begin position="145"/>
        <end position="164"/>
    </location>
</feature>
<feature type="transmembrane region" description="Helical" evidence="2">
    <location>
        <begin position="90"/>
        <end position="110"/>
    </location>
</feature>
<dbReference type="EMBL" id="JAHESF010000004">
    <property type="protein sequence ID" value="MBT1696238.1"/>
    <property type="molecule type" value="Genomic_DNA"/>
</dbReference>
<gene>
    <name evidence="3" type="ORF">KK083_05090</name>
</gene>